<dbReference type="AlphaFoldDB" id="A0A345CS73"/>
<accession>A0A345CS73</accession>
<organism evidence="1 2">
    <name type="scientific">Erwinia tracheiphila</name>
    <dbReference type="NCBI Taxonomy" id="65700"/>
    <lineage>
        <taxon>Bacteria</taxon>
        <taxon>Pseudomonadati</taxon>
        <taxon>Pseudomonadota</taxon>
        <taxon>Gammaproteobacteria</taxon>
        <taxon>Enterobacterales</taxon>
        <taxon>Erwiniaceae</taxon>
        <taxon>Erwinia</taxon>
    </lineage>
</organism>
<evidence type="ECO:0000313" key="1">
    <source>
        <dbReference type="EMBL" id="AXF76290.1"/>
    </source>
</evidence>
<name>A0A345CS73_9GAMM</name>
<reference evidence="1 2" key="1">
    <citation type="submission" date="2016-01" db="EMBL/GenBank/DDBJ databases">
        <authorList>
            <person name="Oliw E.H."/>
        </authorList>
    </citation>
    <scope>NUCLEOTIDE SEQUENCE [LARGE SCALE GENOMIC DNA]</scope>
    <source>
        <strain evidence="1 2">MDcuke</strain>
    </source>
</reference>
<dbReference type="Proteomes" id="UP000264980">
    <property type="component" value="Chromosome"/>
</dbReference>
<evidence type="ECO:0008006" key="3">
    <source>
        <dbReference type="Google" id="ProtNLM"/>
    </source>
</evidence>
<dbReference type="Gene3D" id="3.30.43.10">
    <property type="entry name" value="Uridine Diphospho-n-acetylenolpyruvylglucosamine Reductase, domain 2"/>
    <property type="match status" value="1"/>
</dbReference>
<dbReference type="InterPro" id="IPR016167">
    <property type="entry name" value="FAD-bd_PCMH_sub1"/>
</dbReference>
<evidence type="ECO:0000313" key="2">
    <source>
        <dbReference type="Proteomes" id="UP000264980"/>
    </source>
</evidence>
<dbReference type="EMBL" id="CP013970">
    <property type="protein sequence ID" value="AXF76290.1"/>
    <property type="molecule type" value="Genomic_DNA"/>
</dbReference>
<protein>
    <recommendedName>
        <fullName evidence="3">D-lactate dehydrogenase</fullName>
    </recommendedName>
</protein>
<sequence length="72" mass="8472">MINSSSPTSQHLVTELTRIVGRNHLLTDPQPTERYRKGFRQAQVMRWPWSYPAHCWSNGAYCRPAWQQRLSS</sequence>
<gene>
    <name evidence="1" type="ORF">AV903_09915</name>
</gene>
<proteinExistence type="predicted"/>